<evidence type="ECO:0000313" key="11">
    <source>
        <dbReference type="EMBL" id="UTY33183.1"/>
    </source>
</evidence>
<dbReference type="InterPro" id="IPR014729">
    <property type="entry name" value="Rossmann-like_a/b/a_fold"/>
</dbReference>
<dbReference type="NCBIfam" id="NF002730">
    <property type="entry name" value="PRK02628.1"/>
    <property type="match status" value="1"/>
</dbReference>
<feature type="domain" description="CN hydrolase" evidence="9">
    <location>
        <begin position="17"/>
        <end position="118"/>
    </location>
</feature>
<dbReference type="RefSeq" id="WP_255818893.1">
    <property type="nucleotide sequence ID" value="NZ_CP038803.1"/>
</dbReference>
<dbReference type="InterPro" id="IPR022310">
    <property type="entry name" value="NAD/GMP_synthase"/>
</dbReference>
<evidence type="ECO:0000256" key="8">
    <source>
        <dbReference type="RuleBase" id="RU003811"/>
    </source>
</evidence>
<evidence type="ECO:0000259" key="10">
    <source>
        <dbReference type="Pfam" id="PF02540"/>
    </source>
</evidence>
<comment type="similarity">
    <text evidence="8">Belongs to the NAD synthetase family.</text>
</comment>
<dbReference type="InterPro" id="IPR036526">
    <property type="entry name" value="C-N_Hydrolase_sf"/>
</dbReference>
<evidence type="ECO:0000256" key="6">
    <source>
        <dbReference type="ARBA" id="ARBA00023027"/>
    </source>
</evidence>
<protein>
    <recommendedName>
        <fullName evidence="7">Glutamine-dependent NAD(+) synthetase</fullName>
        <ecNumber evidence="7">6.3.5.1</ecNumber>
    </recommendedName>
    <alternativeName>
        <fullName evidence="7">NAD(+) synthase [glutamine-hydrolyzing]</fullName>
    </alternativeName>
</protein>
<evidence type="ECO:0000256" key="1">
    <source>
        <dbReference type="ARBA" id="ARBA00005188"/>
    </source>
</evidence>
<dbReference type="InterPro" id="IPR003010">
    <property type="entry name" value="C-N_Hydrolase"/>
</dbReference>
<reference evidence="11" key="1">
    <citation type="submission" date="2019-04" db="EMBL/GenBank/DDBJ databases">
        <title>Whole genome sequencing of oral phylogroup 2 treponemes.</title>
        <authorList>
            <person name="Chan Y."/>
            <person name="Zeng H.H."/>
            <person name="Yu X.L."/>
            <person name="Leung W.K."/>
            <person name="Watt R.M."/>
        </authorList>
    </citation>
    <scope>NUCLEOTIDE SEQUENCE</scope>
    <source>
        <strain evidence="11">OMZ 835</strain>
    </source>
</reference>
<evidence type="ECO:0000256" key="4">
    <source>
        <dbReference type="ARBA" id="ARBA00022741"/>
    </source>
</evidence>
<dbReference type="EC" id="6.3.5.1" evidence="7"/>
<dbReference type="GO" id="GO:0005524">
    <property type="term" value="F:ATP binding"/>
    <property type="evidence" value="ECO:0007669"/>
    <property type="project" value="UniProtKB-UniRule"/>
</dbReference>
<dbReference type="Gene3D" id="3.40.50.620">
    <property type="entry name" value="HUPs"/>
    <property type="match status" value="1"/>
</dbReference>
<dbReference type="EMBL" id="CP038804">
    <property type="protein sequence ID" value="UTY33183.1"/>
    <property type="molecule type" value="Genomic_DNA"/>
</dbReference>
<dbReference type="InterPro" id="IPR014445">
    <property type="entry name" value="Gln-dep_NAD_synthase"/>
</dbReference>
<dbReference type="Gene3D" id="3.60.110.10">
    <property type="entry name" value="Carbon-nitrogen hydrolase"/>
    <property type="match status" value="1"/>
</dbReference>
<sequence>MDKKGFNFCIEELGFYRVAVSSPGISLADIEENVNLHLQEIKRAEKDGVNLLLFPQLSITGASLGSVFKQSLLIEKALDAVKLLAEKTKQFSILSVVGLPFLYKQNLYTCSAVIESGKLIALLPHLPSKFLSSIFSDFEEKPCLIRLFGENIPFGKEFKFIVSHKNSSGCNTDFSFSFDFSSFADLILNPLAEPSKPLGSSAMRLEYKALSAAKKSAIAFANCGIGESVSDYIFAGECGIFENGKELKFTNILEKPLFKKQSVTPKEELYISSDIDTEFLKGQKLDSRFLQNSDSDWEIAIEKERSDTKKTLNYHVQKNPFLPDCDKIHKKFIYKNFFSELIFFQSSALARRLQFIGCSKCVVGISGGLDSSLALLVSAYALKLLNAGLKNIYALTMPGFGTTEKTKNNALSLANLLGCTVLEIPIEKVMVQHFSDIGQDIDNHDIAYENAQARERTQILMDKANQIGGIMVGSGDLSEAALGWMTYGGDQMSMYEVNSSIPKTLLKDCILAFADNKVFFEDEKKNADFYDILLSIIDTPVSPELLPPKNGKISQKTEDIIGPYELHDFFLYHAIGNGFSPKKVYFLASEAFKDSRYSKAEILKWLNIFYKRFFSQQFKRSCSPEGASVTGFSLSPRGQWLMPSEISVKIWQRELEFLLKIM</sequence>
<dbReference type="InterPro" id="IPR041856">
    <property type="entry name" value="NAD+_synth_C"/>
</dbReference>
<keyword evidence="5 7" id="KW-0067">ATP-binding</keyword>
<dbReference type="AlphaFoldDB" id="A0AAE9SGW5"/>
<dbReference type="PANTHER" id="PTHR23090">
    <property type="entry name" value="NH 3 /GLUTAMINE-DEPENDENT NAD + SYNTHETASE"/>
    <property type="match status" value="1"/>
</dbReference>
<dbReference type="InterPro" id="IPR003694">
    <property type="entry name" value="NAD_synthase"/>
</dbReference>
<gene>
    <name evidence="11" type="ORF">E4N74_03535</name>
</gene>
<evidence type="ECO:0000313" key="12">
    <source>
        <dbReference type="Proteomes" id="UP001058682"/>
    </source>
</evidence>
<dbReference type="Proteomes" id="UP001058682">
    <property type="component" value="Chromosome"/>
</dbReference>
<dbReference type="SUPFAM" id="SSF52402">
    <property type="entry name" value="Adenine nucleotide alpha hydrolases-like"/>
    <property type="match status" value="1"/>
</dbReference>
<proteinExistence type="inferred from homology"/>
<dbReference type="CDD" id="cd00553">
    <property type="entry name" value="NAD_synthase"/>
    <property type="match status" value="1"/>
</dbReference>
<evidence type="ECO:0000256" key="2">
    <source>
        <dbReference type="ARBA" id="ARBA00007145"/>
    </source>
</evidence>
<comment type="catalytic activity">
    <reaction evidence="7">
        <text>deamido-NAD(+) + L-glutamine + ATP + H2O = L-glutamate + AMP + diphosphate + NAD(+) + H(+)</text>
        <dbReference type="Rhea" id="RHEA:24384"/>
        <dbReference type="ChEBI" id="CHEBI:15377"/>
        <dbReference type="ChEBI" id="CHEBI:15378"/>
        <dbReference type="ChEBI" id="CHEBI:29985"/>
        <dbReference type="ChEBI" id="CHEBI:30616"/>
        <dbReference type="ChEBI" id="CHEBI:33019"/>
        <dbReference type="ChEBI" id="CHEBI:57540"/>
        <dbReference type="ChEBI" id="CHEBI:58359"/>
        <dbReference type="ChEBI" id="CHEBI:58437"/>
        <dbReference type="ChEBI" id="CHEBI:456215"/>
        <dbReference type="EC" id="6.3.5.1"/>
    </reaction>
</comment>
<dbReference type="Pfam" id="PF02540">
    <property type="entry name" value="NAD_synthase"/>
    <property type="match status" value="1"/>
</dbReference>
<dbReference type="GO" id="GO:0009435">
    <property type="term" value="P:NAD+ biosynthetic process"/>
    <property type="evidence" value="ECO:0007669"/>
    <property type="project" value="UniProtKB-UniRule"/>
</dbReference>
<evidence type="ECO:0000256" key="3">
    <source>
        <dbReference type="ARBA" id="ARBA00022598"/>
    </source>
</evidence>
<dbReference type="PANTHER" id="PTHR23090:SF9">
    <property type="entry name" value="GLUTAMINE-DEPENDENT NAD(+) SYNTHETASE"/>
    <property type="match status" value="1"/>
</dbReference>
<dbReference type="GO" id="GO:0004359">
    <property type="term" value="F:glutaminase activity"/>
    <property type="evidence" value="ECO:0007669"/>
    <property type="project" value="InterPro"/>
</dbReference>
<evidence type="ECO:0000256" key="7">
    <source>
        <dbReference type="PIRNR" id="PIRNR006630"/>
    </source>
</evidence>
<keyword evidence="6 7" id="KW-0520">NAD</keyword>
<comment type="similarity">
    <text evidence="2 7">In the C-terminal section; belongs to the NAD synthetase family.</text>
</comment>
<dbReference type="SUPFAM" id="SSF56317">
    <property type="entry name" value="Carbon-nitrogen hydrolase"/>
    <property type="match status" value="1"/>
</dbReference>
<feature type="domain" description="NAD/GMP synthase" evidence="10">
    <location>
        <begin position="349"/>
        <end position="491"/>
    </location>
</feature>
<dbReference type="Pfam" id="PF00795">
    <property type="entry name" value="CN_hydrolase"/>
    <property type="match status" value="1"/>
</dbReference>
<dbReference type="GO" id="GO:0003952">
    <property type="term" value="F:NAD+ synthase (glutamine-hydrolyzing) activity"/>
    <property type="evidence" value="ECO:0007669"/>
    <property type="project" value="UniProtKB-UniRule"/>
</dbReference>
<dbReference type="GO" id="GO:0005737">
    <property type="term" value="C:cytoplasm"/>
    <property type="evidence" value="ECO:0007669"/>
    <property type="project" value="InterPro"/>
</dbReference>
<keyword evidence="4 7" id="KW-0547">Nucleotide-binding</keyword>
<keyword evidence="3 7" id="KW-0436">Ligase</keyword>
<evidence type="ECO:0000256" key="5">
    <source>
        <dbReference type="ARBA" id="ARBA00022840"/>
    </source>
</evidence>
<evidence type="ECO:0000259" key="9">
    <source>
        <dbReference type="Pfam" id="PF00795"/>
    </source>
</evidence>
<accession>A0AAE9SGW5</accession>
<organism evidence="11 12">
    <name type="scientific">Treponema putidum</name>
    <dbReference type="NCBI Taxonomy" id="221027"/>
    <lineage>
        <taxon>Bacteria</taxon>
        <taxon>Pseudomonadati</taxon>
        <taxon>Spirochaetota</taxon>
        <taxon>Spirochaetia</taxon>
        <taxon>Spirochaetales</taxon>
        <taxon>Treponemataceae</taxon>
        <taxon>Treponema</taxon>
    </lineage>
</organism>
<dbReference type="Gene3D" id="1.10.10.1140">
    <property type="entry name" value="Glutamine-dependent NAD+ synthetase, C-terminal domain"/>
    <property type="match status" value="1"/>
</dbReference>
<comment type="pathway">
    <text evidence="1 7">Cofactor biosynthesis; NAD(+) biosynthesis; NAD(+) from deamido-NAD(+) (L-Gln route): step 1/1.</text>
</comment>
<dbReference type="PIRSF" id="PIRSF006630">
    <property type="entry name" value="NADS_GAT"/>
    <property type="match status" value="1"/>
</dbReference>
<name>A0AAE9SGW5_9SPIR</name>
<dbReference type="NCBIfam" id="TIGR00552">
    <property type="entry name" value="nadE"/>
    <property type="match status" value="1"/>
</dbReference>